<keyword evidence="5" id="KW-0809">Transit peptide</keyword>
<evidence type="ECO:0000256" key="5">
    <source>
        <dbReference type="ARBA" id="ARBA00022946"/>
    </source>
</evidence>
<dbReference type="Pfam" id="PF20791">
    <property type="entry name" value="Acyl-ACP_TE_C"/>
    <property type="match status" value="1"/>
</dbReference>
<dbReference type="OrthoDB" id="9801517at2"/>
<dbReference type="PANTHER" id="PTHR31727:SF6">
    <property type="entry name" value="OLEOYL-ACYL CARRIER PROTEIN THIOESTERASE 1, CHLOROPLASTIC"/>
    <property type="match status" value="1"/>
</dbReference>
<dbReference type="GO" id="GO:0000036">
    <property type="term" value="F:acyl carrier activity"/>
    <property type="evidence" value="ECO:0007669"/>
    <property type="project" value="TreeGrafter"/>
</dbReference>
<evidence type="ECO:0000259" key="8">
    <source>
        <dbReference type="Pfam" id="PF01643"/>
    </source>
</evidence>
<dbReference type="InterPro" id="IPR045023">
    <property type="entry name" value="FATA/B"/>
</dbReference>
<evidence type="ECO:0000256" key="2">
    <source>
        <dbReference type="ARBA" id="ARBA00022516"/>
    </source>
</evidence>
<name>A0A5K7ZAN7_9BACT</name>
<dbReference type="Gene3D" id="3.10.129.10">
    <property type="entry name" value="Hotdog Thioesterase"/>
    <property type="match status" value="1"/>
</dbReference>
<feature type="domain" description="Acyl-ACP thioesterase N-terminal hotdog" evidence="8">
    <location>
        <begin position="5"/>
        <end position="128"/>
    </location>
</feature>
<keyword evidence="6" id="KW-0443">Lipid metabolism</keyword>
<keyword evidence="4" id="KW-0276">Fatty acid metabolism</keyword>
<evidence type="ECO:0000256" key="6">
    <source>
        <dbReference type="ARBA" id="ARBA00023098"/>
    </source>
</evidence>
<dbReference type="InterPro" id="IPR049427">
    <property type="entry name" value="Acyl-ACP_TE_C"/>
</dbReference>
<proteinExistence type="inferred from homology"/>
<dbReference type="Proteomes" id="UP000427769">
    <property type="component" value="Chromosome"/>
</dbReference>
<evidence type="ECO:0000256" key="1">
    <source>
        <dbReference type="ARBA" id="ARBA00006500"/>
    </source>
</evidence>
<dbReference type="InterPro" id="IPR029069">
    <property type="entry name" value="HotDog_dom_sf"/>
</dbReference>
<evidence type="ECO:0000256" key="3">
    <source>
        <dbReference type="ARBA" id="ARBA00022801"/>
    </source>
</evidence>
<sequence>MKIEQTSIVEYEEVDTDFRMKLPALFQRLQRAALNHSDSVGLDTQTMVAAGAVWILNRIRVKIQRMPGYREPLTVRTWHKGSAGFRAGRDFFVLCGDEQVAAAASQWLYYDIGRKRIAKIPERVSAPYTDERDEALEPGAIDFAVDKTFEPEETLALTTREGDYDPNGHVNNTVYLDYLDTLIKRSGIAGGSIGEVGIQYLKEIDRHVQAIQGGLVKDNDVIHFRFFQQETVFAAGFVRTKDAL</sequence>
<keyword evidence="11" id="KW-1185">Reference proteome</keyword>
<keyword evidence="7" id="KW-0275">Fatty acid biosynthesis</keyword>
<dbReference type="RefSeq" id="WP_155306004.1">
    <property type="nucleotide sequence ID" value="NZ_AP021875.1"/>
</dbReference>
<dbReference type="InterPro" id="IPR002864">
    <property type="entry name" value="Acyl-ACP_thioesterase_NHD"/>
</dbReference>
<protein>
    <submittedName>
        <fullName evidence="10">Acyl-ACP thioesterase</fullName>
    </submittedName>
</protein>
<dbReference type="PANTHER" id="PTHR31727">
    <property type="entry name" value="OLEOYL-ACYL CARRIER PROTEIN THIOESTERASE 1, CHLOROPLASTIC"/>
    <property type="match status" value="1"/>
</dbReference>
<dbReference type="EMBL" id="AP021875">
    <property type="protein sequence ID" value="BBO77239.1"/>
    <property type="molecule type" value="Genomic_DNA"/>
</dbReference>
<dbReference type="GO" id="GO:0016297">
    <property type="term" value="F:fatty acyl-[ACP] hydrolase activity"/>
    <property type="evidence" value="ECO:0007669"/>
    <property type="project" value="InterPro"/>
</dbReference>
<dbReference type="AlphaFoldDB" id="A0A5K7ZAN7"/>
<dbReference type="CDD" id="cd00586">
    <property type="entry name" value="4HBT"/>
    <property type="match status" value="1"/>
</dbReference>
<evidence type="ECO:0000256" key="4">
    <source>
        <dbReference type="ARBA" id="ARBA00022832"/>
    </source>
</evidence>
<evidence type="ECO:0000313" key="11">
    <source>
        <dbReference type="Proteomes" id="UP000427769"/>
    </source>
</evidence>
<evidence type="ECO:0000313" key="10">
    <source>
        <dbReference type="EMBL" id="BBO77239.1"/>
    </source>
</evidence>
<evidence type="ECO:0000256" key="7">
    <source>
        <dbReference type="ARBA" id="ARBA00023160"/>
    </source>
</evidence>
<feature type="domain" description="Acyl-ACP thioesterase-like C-terminal" evidence="9">
    <location>
        <begin position="152"/>
        <end position="206"/>
    </location>
</feature>
<keyword evidence="2" id="KW-0444">Lipid biosynthesis</keyword>
<dbReference type="KEGG" id="dwd:DSCW_46560"/>
<reference evidence="10 11" key="1">
    <citation type="submission" date="2019-11" db="EMBL/GenBank/DDBJ databases">
        <title>Comparative genomics of hydrocarbon-degrading Desulfosarcina strains.</title>
        <authorList>
            <person name="Watanabe M."/>
            <person name="Kojima H."/>
            <person name="Fukui M."/>
        </authorList>
    </citation>
    <scope>NUCLEOTIDE SEQUENCE [LARGE SCALE GENOMIC DNA]</scope>
    <source>
        <strain evidence="10 11">PP31</strain>
    </source>
</reference>
<accession>A0A5K7ZAN7</accession>
<organism evidence="10 11">
    <name type="scientific">Desulfosarcina widdelii</name>
    <dbReference type="NCBI Taxonomy" id="947919"/>
    <lineage>
        <taxon>Bacteria</taxon>
        <taxon>Pseudomonadati</taxon>
        <taxon>Thermodesulfobacteriota</taxon>
        <taxon>Desulfobacteria</taxon>
        <taxon>Desulfobacterales</taxon>
        <taxon>Desulfosarcinaceae</taxon>
        <taxon>Desulfosarcina</taxon>
    </lineage>
</organism>
<dbReference type="SUPFAM" id="SSF54637">
    <property type="entry name" value="Thioesterase/thiol ester dehydrase-isomerase"/>
    <property type="match status" value="2"/>
</dbReference>
<keyword evidence="3" id="KW-0378">Hydrolase</keyword>
<dbReference type="Pfam" id="PF01643">
    <property type="entry name" value="Acyl-ACP_TE"/>
    <property type="match status" value="1"/>
</dbReference>
<comment type="similarity">
    <text evidence="1">Belongs to the acyl-ACP thioesterase family.</text>
</comment>
<evidence type="ECO:0000259" key="9">
    <source>
        <dbReference type="Pfam" id="PF20791"/>
    </source>
</evidence>
<gene>
    <name evidence="10" type="ORF">DSCW_46560</name>
</gene>